<reference evidence="1 2" key="1">
    <citation type="submission" date="2014-02" db="EMBL/GenBank/DDBJ databases">
        <title>The genome sequence of Colletotrichum nymphaeae SA-01.</title>
        <authorList>
            <person name="Baroncelli R."/>
            <person name="Thon M.R."/>
        </authorList>
    </citation>
    <scope>NUCLEOTIDE SEQUENCE [LARGE SCALE GENOMIC DNA]</scope>
    <source>
        <strain evidence="1 2">SA-01</strain>
    </source>
</reference>
<evidence type="ECO:0000313" key="2">
    <source>
        <dbReference type="Proteomes" id="UP000070054"/>
    </source>
</evidence>
<comment type="caution">
    <text evidence="1">The sequence shown here is derived from an EMBL/GenBank/DDBJ whole genome shotgun (WGS) entry which is preliminary data.</text>
</comment>
<protein>
    <submittedName>
        <fullName evidence="1">Uncharacterized protein</fullName>
    </submittedName>
</protein>
<dbReference type="OrthoDB" id="4844888at2759"/>
<name>A0A135U7M2_9PEZI</name>
<proteinExistence type="predicted"/>
<dbReference type="AlphaFoldDB" id="A0A135U7M2"/>
<gene>
    <name evidence="1" type="ORF">CNYM01_00286</name>
</gene>
<dbReference type="EMBL" id="JEMN01000791">
    <property type="protein sequence ID" value="KXH56406.1"/>
    <property type="molecule type" value="Genomic_DNA"/>
</dbReference>
<sequence>MASRRSARLFHQRGLRLTNTPGKTTLERLPIEIFLLIAEMMVHDAETSAQPLTWNATYDSRDKRPKLKLNRHQRCLALLRFRMIRDVSQINQLFRHIVLKVFRPDFEVSHRGRAIALAVVLPDIDAFASSHVVIYQRSRLGAASFIAQLTELQPEFQNIHLRMRPHSFVYAFTGGLGSRYRNPMAELLALKDITLDEDCRTPESLLRNRLYRMSNLIPRNAKRLQVMEKSLGPQFYTLWKPEFNPRGVRMLVNFCDTSETQFELVSTLLGLRIRGV</sequence>
<dbReference type="Proteomes" id="UP000070054">
    <property type="component" value="Unassembled WGS sequence"/>
</dbReference>
<evidence type="ECO:0000313" key="1">
    <source>
        <dbReference type="EMBL" id="KXH56406.1"/>
    </source>
</evidence>
<accession>A0A135U7M2</accession>
<organism evidence="1 2">
    <name type="scientific">Colletotrichum nymphaeae SA-01</name>
    <dbReference type="NCBI Taxonomy" id="1460502"/>
    <lineage>
        <taxon>Eukaryota</taxon>
        <taxon>Fungi</taxon>
        <taxon>Dikarya</taxon>
        <taxon>Ascomycota</taxon>
        <taxon>Pezizomycotina</taxon>
        <taxon>Sordariomycetes</taxon>
        <taxon>Hypocreomycetidae</taxon>
        <taxon>Glomerellales</taxon>
        <taxon>Glomerellaceae</taxon>
        <taxon>Colletotrichum</taxon>
        <taxon>Colletotrichum acutatum species complex</taxon>
    </lineage>
</organism>
<keyword evidence="2" id="KW-1185">Reference proteome</keyword>